<evidence type="ECO:0000256" key="2">
    <source>
        <dbReference type="ARBA" id="ARBA00022692"/>
    </source>
</evidence>
<keyword evidence="7" id="KW-1185">Reference proteome</keyword>
<evidence type="ECO:0000256" key="5">
    <source>
        <dbReference type="SAM" id="Phobius"/>
    </source>
</evidence>
<feature type="transmembrane region" description="Helical" evidence="5">
    <location>
        <begin position="151"/>
        <end position="179"/>
    </location>
</feature>
<evidence type="ECO:0000256" key="3">
    <source>
        <dbReference type="ARBA" id="ARBA00022989"/>
    </source>
</evidence>
<dbReference type="RefSeq" id="XP_031085530.1">
    <property type="nucleotide sequence ID" value="XM_031219809.1"/>
</dbReference>
<sequence length="278" mass="31252">MVNYYYYEPSLPVATVFAVIFILSFAVQLFQTIRTRTWFFVPFLVGSLFEAIAFVSRAVSAQESPNYTFGPCVVQNLLLLLGPTCYAASIYMGLGRYIRKLEGEQFSLLKPNWLTKVFLVGDIVSIALQAVDGGKFVKVDTADNETTVESVVTAGIMVQLVFFTLFIALATSFHFLFLNKSLVQPYGWQKFMVVISVASALILVRSLFRMIEYVEGRDGELQSKEVYLYALDAIPMAIVSIGFHVFHPSKYFNSRRKSLCESESEMTLGFPHIPRPGS</sequence>
<organism evidence="6 7">
    <name type="scientific">Fusarium proliferatum (strain ET1)</name>
    <name type="common">Orchid endophyte fungus</name>
    <dbReference type="NCBI Taxonomy" id="1227346"/>
    <lineage>
        <taxon>Eukaryota</taxon>
        <taxon>Fungi</taxon>
        <taxon>Dikarya</taxon>
        <taxon>Ascomycota</taxon>
        <taxon>Pezizomycotina</taxon>
        <taxon>Sordariomycetes</taxon>
        <taxon>Hypocreomycetidae</taxon>
        <taxon>Hypocreales</taxon>
        <taxon>Nectriaceae</taxon>
        <taxon>Fusarium</taxon>
        <taxon>Fusarium fujikuroi species complex</taxon>
    </lineage>
</organism>
<name>A0A1L7VYC3_FUSPR</name>
<reference evidence="7" key="1">
    <citation type="journal article" date="2016" name="Genome Biol. Evol.">
        <title>Comparative 'omics' of the Fusarium fujikuroi species complex highlights differences in genetic potential and metabolite synthesis.</title>
        <authorList>
            <person name="Niehaus E.-M."/>
            <person name="Muensterkoetter M."/>
            <person name="Proctor R.H."/>
            <person name="Brown D.W."/>
            <person name="Sharon A."/>
            <person name="Idan Y."/>
            <person name="Oren-Young L."/>
            <person name="Sieber C.M."/>
            <person name="Novak O."/>
            <person name="Pencik A."/>
            <person name="Tarkowska D."/>
            <person name="Hromadova K."/>
            <person name="Freeman S."/>
            <person name="Maymon M."/>
            <person name="Elazar M."/>
            <person name="Youssef S.A."/>
            <person name="El-Shabrawy E.S.M."/>
            <person name="Shalaby A.B.A."/>
            <person name="Houterman P."/>
            <person name="Brock N.L."/>
            <person name="Burkhardt I."/>
            <person name="Tsavkelova E.A."/>
            <person name="Dickschat J.S."/>
            <person name="Galuszka P."/>
            <person name="Gueldener U."/>
            <person name="Tudzynski B."/>
        </authorList>
    </citation>
    <scope>NUCLEOTIDE SEQUENCE [LARGE SCALE GENOMIC DNA]</scope>
    <source>
        <strain evidence="7">ET1</strain>
    </source>
</reference>
<accession>A0A1L7VYC3</accession>
<evidence type="ECO:0000256" key="1">
    <source>
        <dbReference type="ARBA" id="ARBA00004141"/>
    </source>
</evidence>
<evidence type="ECO:0000313" key="6">
    <source>
        <dbReference type="EMBL" id="CZR44996.1"/>
    </source>
</evidence>
<protein>
    <submittedName>
        <fullName evidence="6">Related to RTM1 protein</fullName>
    </submittedName>
</protein>
<gene>
    <name evidence="6" type="ORF">FPRO_14748</name>
</gene>
<dbReference type="GeneID" id="42059606"/>
<comment type="caution">
    <text evidence="6">The sequence shown here is derived from an EMBL/GenBank/DDBJ whole genome shotgun (WGS) entry which is preliminary data.</text>
</comment>
<dbReference type="PANTHER" id="PTHR31465:SF1">
    <property type="entry name" value="PROTEIN RTA1-RELATED"/>
    <property type="match status" value="1"/>
</dbReference>
<feature type="transmembrane region" description="Helical" evidence="5">
    <location>
        <begin position="12"/>
        <end position="30"/>
    </location>
</feature>
<dbReference type="Pfam" id="PF04479">
    <property type="entry name" value="RTA1"/>
    <property type="match status" value="1"/>
</dbReference>
<dbReference type="Proteomes" id="UP000183971">
    <property type="component" value="Unassembled WGS sequence"/>
</dbReference>
<feature type="transmembrane region" description="Helical" evidence="5">
    <location>
        <begin position="68"/>
        <end position="92"/>
    </location>
</feature>
<dbReference type="GO" id="GO:0016020">
    <property type="term" value="C:membrane"/>
    <property type="evidence" value="ECO:0007669"/>
    <property type="project" value="UniProtKB-SubCell"/>
</dbReference>
<evidence type="ECO:0000256" key="4">
    <source>
        <dbReference type="ARBA" id="ARBA00023136"/>
    </source>
</evidence>
<evidence type="ECO:0000313" key="7">
    <source>
        <dbReference type="Proteomes" id="UP000183971"/>
    </source>
</evidence>
<dbReference type="EMBL" id="FJOF01000008">
    <property type="protein sequence ID" value="CZR44996.1"/>
    <property type="molecule type" value="Genomic_DNA"/>
</dbReference>
<keyword evidence="3 5" id="KW-1133">Transmembrane helix</keyword>
<feature type="transmembrane region" description="Helical" evidence="5">
    <location>
        <begin position="113"/>
        <end position="131"/>
    </location>
</feature>
<comment type="subcellular location">
    <subcellularLocation>
        <location evidence="1">Membrane</location>
        <topology evidence="1">Multi-pass membrane protein</topology>
    </subcellularLocation>
</comment>
<dbReference type="AlphaFoldDB" id="A0A1L7VYC3"/>
<keyword evidence="2 5" id="KW-0812">Transmembrane</keyword>
<proteinExistence type="predicted"/>
<dbReference type="PANTHER" id="PTHR31465">
    <property type="entry name" value="PROTEIN RTA1-RELATED"/>
    <property type="match status" value="1"/>
</dbReference>
<dbReference type="VEuPathDB" id="FungiDB:FPRO_14748"/>
<keyword evidence="4 5" id="KW-0472">Membrane</keyword>
<feature type="transmembrane region" description="Helical" evidence="5">
    <location>
        <begin position="226"/>
        <end position="246"/>
    </location>
</feature>
<feature type="transmembrane region" description="Helical" evidence="5">
    <location>
        <begin position="191"/>
        <end position="211"/>
    </location>
</feature>
<dbReference type="InterPro" id="IPR007568">
    <property type="entry name" value="RTA1"/>
</dbReference>
<feature type="transmembrane region" description="Helical" evidence="5">
    <location>
        <begin position="37"/>
        <end position="56"/>
    </location>
</feature>